<evidence type="ECO:0000313" key="2">
    <source>
        <dbReference type="Proteomes" id="UP000709295"/>
    </source>
</evidence>
<dbReference type="AlphaFoldDB" id="A0A8J5J583"/>
<organism evidence="1 2">
    <name type="scientific">Phytophthora aleatoria</name>
    <dbReference type="NCBI Taxonomy" id="2496075"/>
    <lineage>
        <taxon>Eukaryota</taxon>
        <taxon>Sar</taxon>
        <taxon>Stramenopiles</taxon>
        <taxon>Oomycota</taxon>
        <taxon>Peronosporomycetes</taxon>
        <taxon>Peronosporales</taxon>
        <taxon>Peronosporaceae</taxon>
        <taxon>Phytophthora</taxon>
    </lineage>
</organism>
<dbReference type="Proteomes" id="UP000709295">
    <property type="component" value="Unassembled WGS sequence"/>
</dbReference>
<proteinExistence type="predicted"/>
<name>A0A8J5J583_9STRA</name>
<sequence>MQYYLTTLNRSRLRDTDSEAKAVSYYAMSLVGHGIIALGCVFVIVCTRSLGAITFVLWKFGTSQVFTKPCCVDSTLRVRYKLILFNGYTWEMGNCSMT</sequence>
<dbReference type="EMBL" id="JAENGY010000405">
    <property type="protein sequence ID" value="KAG6963777.1"/>
    <property type="molecule type" value="Genomic_DNA"/>
</dbReference>
<gene>
    <name evidence="1" type="ORF">JG688_00007995</name>
</gene>
<comment type="caution">
    <text evidence="1">The sequence shown here is derived from an EMBL/GenBank/DDBJ whole genome shotgun (WGS) entry which is preliminary data.</text>
</comment>
<reference evidence="1" key="1">
    <citation type="submission" date="2021-01" db="EMBL/GenBank/DDBJ databases">
        <title>Phytophthora aleatoria, a newly-described species from Pinus radiata is distinct from Phytophthora cactorum isolates based on comparative genomics.</title>
        <authorList>
            <person name="Mcdougal R."/>
            <person name="Panda P."/>
            <person name="Williams N."/>
            <person name="Studholme D.J."/>
        </authorList>
    </citation>
    <scope>NUCLEOTIDE SEQUENCE</scope>
    <source>
        <strain evidence="1">NZFS 4037</strain>
    </source>
</reference>
<keyword evidence="2" id="KW-1185">Reference proteome</keyword>
<evidence type="ECO:0000313" key="1">
    <source>
        <dbReference type="EMBL" id="KAG6963777.1"/>
    </source>
</evidence>
<protein>
    <submittedName>
        <fullName evidence="1">Uncharacterized protein</fullName>
    </submittedName>
</protein>
<accession>A0A8J5J583</accession>